<reference evidence="2 3" key="2">
    <citation type="journal article" date="2011" name="Stand. Genomic Sci.">
        <title>Complete genome sequence of Isosphaera pallida type strain (IS1B).</title>
        <authorList>
            <consortium name="US DOE Joint Genome Institute (JGI-PGF)"/>
            <person name="Goker M."/>
            <person name="Cleland D."/>
            <person name="Saunders E."/>
            <person name="Lapidus A."/>
            <person name="Nolan M."/>
            <person name="Lucas S."/>
            <person name="Hammon N."/>
            <person name="Deshpande S."/>
            <person name="Cheng J.F."/>
            <person name="Tapia R."/>
            <person name="Han C."/>
            <person name="Goodwin L."/>
            <person name="Pitluck S."/>
            <person name="Liolios K."/>
            <person name="Pagani I."/>
            <person name="Ivanova N."/>
            <person name="Mavromatis K."/>
            <person name="Pati A."/>
            <person name="Chen A."/>
            <person name="Palaniappan K."/>
            <person name="Land M."/>
            <person name="Hauser L."/>
            <person name="Chang Y.J."/>
            <person name="Jeffries C.D."/>
            <person name="Detter J.C."/>
            <person name="Beck B."/>
            <person name="Woyke T."/>
            <person name="Bristow J."/>
            <person name="Eisen J.A."/>
            <person name="Markowitz V."/>
            <person name="Hugenholtz P."/>
            <person name="Kyrpides N.C."/>
            <person name="Klenk H.P."/>
        </authorList>
    </citation>
    <scope>NUCLEOTIDE SEQUENCE [LARGE SCALE GENOMIC DNA]</scope>
    <source>
        <strain evidence="3">ATCC 43644 / DSM 9630 / IS1B</strain>
    </source>
</reference>
<dbReference type="KEGG" id="ipa:Isop_0351"/>
<sequence>MRSDSTAPPAPLSRTVGSPARVVEVDRPTPLEATVIGSWSFPGWYEALTARIREQPDCFGPFDRAEAVEDATRLAIADQVAAGLQRITDGEMTRVDFNLGFYDLLEGLEPLPQERRWGPPAHDQRSKYRCVAPLSAPRGLGTLDEWDRIGRCLPPGTPVKLKMPVPGPFTLAGCIQGGAIYADRRAVTEALIPIVNTELKALVAHGVGFLQLDEPSFACHPGAAHDFLDVIERVLDGVEAYMSLHLCFGNYRARAVGWRSYRPLFPALGRARVNQLALEFASRELAELELLADLPDTMAVAVGVVDVKNTWVEPPELVADRLRRALAFLPPERLSATPDCGFSQTARHIARAKARSLALGAAQVRAEFRLD</sequence>
<keyword evidence="3" id="KW-1185">Reference proteome</keyword>
<dbReference type="EMBL" id="CP002353">
    <property type="protein sequence ID" value="ADV60946.1"/>
    <property type="molecule type" value="Genomic_DNA"/>
</dbReference>
<dbReference type="RefSeq" id="WP_013563235.1">
    <property type="nucleotide sequence ID" value="NC_014962.1"/>
</dbReference>
<organism evidence="2 3">
    <name type="scientific">Isosphaera pallida (strain ATCC 43644 / DSM 9630 / IS1B)</name>
    <dbReference type="NCBI Taxonomy" id="575540"/>
    <lineage>
        <taxon>Bacteria</taxon>
        <taxon>Pseudomonadati</taxon>
        <taxon>Planctomycetota</taxon>
        <taxon>Planctomycetia</taxon>
        <taxon>Isosphaerales</taxon>
        <taxon>Isosphaeraceae</taxon>
        <taxon>Isosphaera</taxon>
    </lineage>
</organism>
<dbReference type="CDD" id="cd03311">
    <property type="entry name" value="CIMS_C_terminal_like"/>
    <property type="match status" value="1"/>
</dbReference>
<dbReference type="GO" id="GO:0008270">
    <property type="term" value="F:zinc ion binding"/>
    <property type="evidence" value="ECO:0007669"/>
    <property type="project" value="InterPro"/>
</dbReference>
<dbReference type="Gene3D" id="3.20.20.210">
    <property type="match status" value="1"/>
</dbReference>
<evidence type="ECO:0000259" key="1">
    <source>
        <dbReference type="Pfam" id="PF01717"/>
    </source>
</evidence>
<dbReference type="HOGENOM" id="CLU_040013_3_0_0"/>
<dbReference type="SUPFAM" id="SSF51726">
    <property type="entry name" value="UROD/MetE-like"/>
    <property type="match status" value="1"/>
</dbReference>
<dbReference type="AlphaFoldDB" id="E8QXW7"/>
<proteinExistence type="predicted"/>
<dbReference type="InterPro" id="IPR002629">
    <property type="entry name" value="Met_Synth_C/arc"/>
</dbReference>
<dbReference type="Proteomes" id="UP000008631">
    <property type="component" value="Chromosome"/>
</dbReference>
<dbReference type="InterPro" id="IPR038071">
    <property type="entry name" value="UROD/MetE-like_sf"/>
</dbReference>
<dbReference type="PANTHER" id="PTHR43844:SF1">
    <property type="entry name" value="METHIONINE SYNTHASE"/>
    <property type="match status" value="1"/>
</dbReference>
<dbReference type="InParanoid" id="E8QXW7"/>
<feature type="domain" description="Cobalamin-independent methionine synthase MetE C-terminal/archaeal" evidence="1">
    <location>
        <begin position="183"/>
        <end position="356"/>
    </location>
</feature>
<dbReference type="STRING" id="575540.Isop_0351"/>
<gene>
    <name evidence="2" type="ordered locus">Isop_0351</name>
</gene>
<dbReference type="PANTHER" id="PTHR43844">
    <property type="entry name" value="METHIONINE SYNTHASE"/>
    <property type="match status" value="1"/>
</dbReference>
<evidence type="ECO:0000313" key="2">
    <source>
        <dbReference type="EMBL" id="ADV60946.1"/>
    </source>
</evidence>
<evidence type="ECO:0000313" key="3">
    <source>
        <dbReference type="Proteomes" id="UP000008631"/>
    </source>
</evidence>
<name>E8QXW7_ISOPI</name>
<accession>E8QXW7</accession>
<dbReference type="GO" id="GO:0009086">
    <property type="term" value="P:methionine biosynthetic process"/>
    <property type="evidence" value="ECO:0007669"/>
    <property type="project" value="InterPro"/>
</dbReference>
<reference key="1">
    <citation type="submission" date="2010-11" db="EMBL/GenBank/DDBJ databases">
        <title>The complete sequence of chromosome of Isophaera pallida ATCC 43644.</title>
        <authorList>
            <consortium name="US DOE Joint Genome Institute (JGI-PGF)"/>
            <person name="Lucas S."/>
            <person name="Copeland A."/>
            <person name="Lapidus A."/>
            <person name="Bruce D."/>
            <person name="Goodwin L."/>
            <person name="Pitluck S."/>
            <person name="Kyrpides N."/>
            <person name="Mavromatis K."/>
            <person name="Pagani I."/>
            <person name="Ivanova N."/>
            <person name="Saunders E."/>
            <person name="Brettin T."/>
            <person name="Detter J.C."/>
            <person name="Han C."/>
            <person name="Tapia R."/>
            <person name="Land M."/>
            <person name="Hauser L."/>
            <person name="Markowitz V."/>
            <person name="Cheng J.-F."/>
            <person name="Hugenholtz P."/>
            <person name="Woyke T."/>
            <person name="Wu D."/>
            <person name="Eisen J.A."/>
        </authorList>
    </citation>
    <scope>NUCLEOTIDE SEQUENCE</scope>
    <source>
        <strain>ATCC 43644</strain>
    </source>
</reference>
<dbReference type="OrthoDB" id="244285at2"/>
<dbReference type="Pfam" id="PF01717">
    <property type="entry name" value="Meth_synt_2"/>
    <property type="match status" value="1"/>
</dbReference>
<dbReference type="GO" id="GO:0003871">
    <property type="term" value="F:5-methyltetrahydropteroyltriglutamate-homocysteine S-methyltransferase activity"/>
    <property type="evidence" value="ECO:0007669"/>
    <property type="project" value="InterPro"/>
</dbReference>
<dbReference type="eggNOG" id="COG0620">
    <property type="taxonomic scope" value="Bacteria"/>
</dbReference>
<protein>
    <submittedName>
        <fullName evidence="2">Methionine synthase vitamin-B12 independent</fullName>
    </submittedName>
</protein>